<keyword evidence="2" id="KW-1185">Reference proteome</keyword>
<dbReference type="EMBL" id="CP133618">
    <property type="protein sequence ID" value="WMV37312.1"/>
    <property type="molecule type" value="Genomic_DNA"/>
</dbReference>
<proteinExistence type="predicted"/>
<dbReference type="AlphaFoldDB" id="A0AAF0TXX7"/>
<evidence type="ECO:0008006" key="3">
    <source>
        <dbReference type="Google" id="ProtNLM"/>
    </source>
</evidence>
<organism evidence="1 2">
    <name type="scientific">Solanum verrucosum</name>
    <dbReference type="NCBI Taxonomy" id="315347"/>
    <lineage>
        <taxon>Eukaryota</taxon>
        <taxon>Viridiplantae</taxon>
        <taxon>Streptophyta</taxon>
        <taxon>Embryophyta</taxon>
        <taxon>Tracheophyta</taxon>
        <taxon>Spermatophyta</taxon>
        <taxon>Magnoliopsida</taxon>
        <taxon>eudicotyledons</taxon>
        <taxon>Gunneridae</taxon>
        <taxon>Pentapetalae</taxon>
        <taxon>asterids</taxon>
        <taxon>lamiids</taxon>
        <taxon>Solanales</taxon>
        <taxon>Solanaceae</taxon>
        <taxon>Solanoideae</taxon>
        <taxon>Solaneae</taxon>
        <taxon>Solanum</taxon>
    </lineage>
</organism>
<dbReference type="Proteomes" id="UP001234989">
    <property type="component" value="Chromosome 7"/>
</dbReference>
<evidence type="ECO:0000313" key="1">
    <source>
        <dbReference type="EMBL" id="WMV37312.1"/>
    </source>
</evidence>
<sequence length="111" mass="13348">MAKKDAKPRLIQWILLLQEFNFEVKYRKGTENQVTSHLSRFEEEEMMNLADGVQINDMFPNEQVLATFFDLIPWFTDFANYLASDVVPSDLSFHRRRKFMSYVKKFFREEP</sequence>
<reference evidence="1" key="1">
    <citation type="submission" date="2023-08" db="EMBL/GenBank/DDBJ databases">
        <title>A de novo genome assembly of Solanum verrucosum Schlechtendal, a Mexican diploid species geographically isolated from the other diploid A-genome species in potato relatives.</title>
        <authorList>
            <person name="Hosaka K."/>
        </authorList>
    </citation>
    <scope>NUCLEOTIDE SEQUENCE</scope>
    <source>
        <tissue evidence="1">Young leaves</tissue>
    </source>
</reference>
<evidence type="ECO:0000313" key="2">
    <source>
        <dbReference type="Proteomes" id="UP001234989"/>
    </source>
</evidence>
<accession>A0AAF0TXX7</accession>
<gene>
    <name evidence="1" type="ORF">MTR67_030697</name>
</gene>
<name>A0AAF0TXX7_SOLVR</name>
<protein>
    <recommendedName>
        <fullName evidence="3">Reverse transcriptase RNase H-like domain-containing protein</fullName>
    </recommendedName>
</protein>